<dbReference type="AlphaFoldDB" id="C6XYQ2"/>
<dbReference type="Pfam" id="PF12969">
    <property type="entry name" value="DUF3857"/>
    <property type="match status" value="1"/>
</dbReference>
<feature type="transmembrane region" description="Helical" evidence="1">
    <location>
        <begin position="700"/>
        <end position="720"/>
    </location>
</feature>
<evidence type="ECO:0000256" key="1">
    <source>
        <dbReference type="SAM" id="Phobius"/>
    </source>
</evidence>
<dbReference type="Pfam" id="PF10754">
    <property type="entry name" value="DUF2569"/>
    <property type="match status" value="1"/>
</dbReference>
<dbReference type="eggNOG" id="COG1305">
    <property type="taxonomic scope" value="Bacteria"/>
</dbReference>
<keyword evidence="1" id="KW-0812">Transmembrane</keyword>
<dbReference type="RefSeq" id="WP_015808146.1">
    <property type="nucleotide sequence ID" value="NZ_AQGK01000001.1"/>
</dbReference>
<keyword evidence="4" id="KW-1185">Reference proteome</keyword>
<dbReference type="InterPro" id="IPR038765">
    <property type="entry name" value="Papain-like_cys_pep_sf"/>
</dbReference>
<reference evidence="3 4" key="1">
    <citation type="journal article" date="2009" name="Stand. Genomic Sci.">
        <title>Complete genome sequence of Pedobacter heparinus type strain (HIM 762-3).</title>
        <authorList>
            <person name="Han C."/>
            <person name="Spring S."/>
            <person name="Lapidus A."/>
            <person name="Del Rio T.G."/>
            <person name="Tice H."/>
            <person name="Copeland A."/>
            <person name="Cheng J.F."/>
            <person name="Lucas S."/>
            <person name="Chen F."/>
            <person name="Nolan M."/>
            <person name="Bruce D."/>
            <person name="Goodwin L."/>
            <person name="Pitluck S."/>
            <person name="Ivanova N."/>
            <person name="Mavromatis K."/>
            <person name="Mikhailova N."/>
            <person name="Pati A."/>
            <person name="Chen A."/>
            <person name="Palaniappan K."/>
            <person name="Land M."/>
            <person name="Hauser L."/>
            <person name="Chang Y.J."/>
            <person name="Jeffries C.C."/>
            <person name="Saunders E."/>
            <person name="Chertkov O."/>
            <person name="Brettin T."/>
            <person name="Goker M."/>
            <person name="Rohde M."/>
            <person name="Bristow J."/>
            <person name="Eisen J.A."/>
            <person name="Markowitz V."/>
            <person name="Hugenholtz P."/>
            <person name="Kyrpides N.C."/>
            <person name="Klenk H.P."/>
            <person name="Detter J.C."/>
        </authorList>
    </citation>
    <scope>NUCLEOTIDE SEQUENCE [LARGE SCALE GENOMIC DNA]</scope>
    <source>
        <strain evidence="4">ATCC 13125 / DSM 2366 / CIP 104194 / JCM 7457 / NBRC 12017 / NCIMB 9290 / NRRL B-14731 / HIM 762-3</strain>
    </source>
</reference>
<dbReference type="InterPro" id="IPR024618">
    <property type="entry name" value="DUF3857"/>
</dbReference>
<evidence type="ECO:0000313" key="4">
    <source>
        <dbReference type="Proteomes" id="UP000000852"/>
    </source>
</evidence>
<feature type="transmembrane region" description="Helical" evidence="1">
    <location>
        <begin position="816"/>
        <end position="838"/>
    </location>
</feature>
<evidence type="ECO:0000259" key="2">
    <source>
        <dbReference type="Pfam" id="PF12969"/>
    </source>
</evidence>
<dbReference type="EMBL" id="CP001681">
    <property type="protein sequence ID" value="ACU04534.1"/>
    <property type="molecule type" value="Genomic_DNA"/>
</dbReference>
<organism evidence="3 4">
    <name type="scientific">Pedobacter heparinus (strain ATCC 13125 / DSM 2366 / CIP 104194 / JCM 7457 / NBRC 12017 / NCIMB 9290 / NRRL B-14731 / HIM 762-3)</name>
    <dbReference type="NCBI Taxonomy" id="485917"/>
    <lineage>
        <taxon>Bacteria</taxon>
        <taxon>Pseudomonadati</taxon>
        <taxon>Bacteroidota</taxon>
        <taxon>Sphingobacteriia</taxon>
        <taxon>Sphingobacteriales</taxon>
        <taxon>Sphingobacteriaceae</taxon>
        <taxon>Pedobacter</taxon>
    </lineage>
</organism>
<keyword evidence="1" id="KW-0472">Membrane</keyword>
<feature type="transmembrane region" description="Helical" evidence="1">
    <location>
        <begin position="783"/>
        <end position="804"/>
    </location>
</feature>
<sequence>MPAQTFLALTLQVLFRKMLFTAVLISIISAAYGQDKNFYINKKDPSWIVKRNNQGFKPAAKDISDGYFLAVYENQNHAELQEEYVHVIREIVSDAGVQNGSQISVTYDPSFQKLIFHNITLWRGDKSSDRLQGNKFKVLQNEKDLSKFIYSGTYDAFLLLDDVRKGDRIEFSYSIKGTNPIFGDKFASLFYFEGSSSIGHTYTNIIINKNRSLSLKNFNFNDQPRITERDGLKVYEWEHKLTKTHRVTDFEPSWYNPLKRTQLTEYKSWNEVVNWGLAVNDYKDIETPLLNKKVKELHEKAGGNQVKYIENAIRFVQDEIRYMGIEMGIYSHRPNSPEKVLKQRYGDCKDKSLLLVYLLKAKNIAAYMAYVDTYSTIKTKDYLPSPFVFNHVVAVIEHNNNKTWVDPTIAYQRGTFDNFYFPNYGDALVIKKGVSTLEPVISIPTGKLVSELRFDVADTIPDSKSFLTIKSTYTDNYADNIRSEIAGSGTDGIEKTYLEYYGKYYPDIELKEPIKVTDNEESNTLEVLEHYEISNIWAEDKKTAEKYLSFFGDLISSEMRDITAKNRLAPLSLKNPVNVEQVITVNMPYLFNFGTESVKVENDDYYFELYRFQRGKTITFNYTFRNMSAFIDGSKVKDYVKDKGKIQDYLTYYINRGTAGENTINPYTLWMFIAAMAATAFFCYRLYFKSGDFDLERLEYARPIGGWLVLLAIRIVLQPLVLISDAIRSGLFSMSGWAGLATLKSPGQYIIKLVYLVEIAAFALLIGFGVLLIFLFFKKRESFPALFIIFSLCLIAFLIGDNVAAIYVRSLTGQPLINVIEIPTTVISLLYSGAWLWYVAKSERVKETFVYTYPAVEWQAALAKHYDKKMAVQKKEIDYPASAELLDSPENIKNYEDI</sequence>
<proteinExistence type="predicted"/>
<dbReference type="HOGENOM" id="CLU_016232_0_0_10"/>
<accession>C6XYQ2</accession>
<protein>
    <recommendedName>
        <fullName evidence="2">DUF3857 domain-containing protein</fullName>
    </recommendedName>
</protein>
<feature type="domain" description="DUF3857" evidence="2">
    <location>
        <begin position="80"/>
        <end position="243"/>
    </location>
</feature>
<dbReference type="Gene3D" id="3.10.620.30">
    <property type="match status" value="1"/>
</dbReference>
<keyword evidence="1" id="KW-1133">Transmembrane helix</keyword>
<gene>
    <name evidence="3" type="ordered locus">Phep_2330</name>
</gene>
<dbReference type="KEGG" id="phe:Phep_2330"/>
<dbReference type="OrthoDB" id="98874at2"/>
<dbReference type="InterPro" id="IPR019690">
    <property type="entry name" value="DUF2569"/>
</dbReference>
<evidence type="ECO:0000313" key="3">
    <source>
        <dbReference type="EMBL" id="ACU04534.1"/>
    </source>
</evidence>
<dbReference type="Gene3D" id="2.60.40.3140">
    <property type="match status" value="1"/>
</dbReference>
<dbReference type="STRING" id="485917.Phep_2330"/>
<feature type="transmembrane region" description="Helical" evidence="1">
    <location>
        <begin position="667"/>
        <end position="688"/>
    </location>
</feature>
<feature type="transmembrane region" description="Helical" evidence="1">
    <location>
        <begin position="755"/>
        <end position="777"/>
    </location>
</feature>
<dbReference type="SUPFAM" id="SSF54001">
    <property type="entry name" value="Cysteine proteinases"/>
    <property type="match status" value="1"/>
</dbReference>
<dbReference type="Proteomes" id="UP000000852">
    <property type="component" value="Chromosome"/>
</dbReference>
<name>C6XYQ2_PEDHD</name>